<dbReference type="OrthoDB" id="4551029at2"/>
<name>A0A495X850_9PSEU</name>
<comment type="caution">
    <text evidence="1">The sequence shown here is derived from an EMBL/GenBank/DDBJ whole genome shotgun (WGS) entry which is preliminary data.</text>
</comment>
<gene>
    <name evidence="1" type="ORF">DFJ66_2247</name>
</gene>
<dbReference type="AlphaFoldDB" id="A0A495X850"/>
<organism evidence="1 2">
    <name type="scientific">Saccharothrix variisporea</name>
    <dbReference type="NCBI Taxonomy" id="543527"/>
    <lineage>
        <taxon>Bacteria</taxon>
        <taxon>Bacillati</taxon>
        <taxon>Actinomycetota</taxon>
        <taxon>Actinomycetes</taxon>
        <taxon>Pseudonocardiales</taxon>
        <taxon>Pseudonocardiaceae</taxon>
        <taxon>Saccharothrix</taxon>
    </lineage>
</organism>
<dbReference type="EMBL" id="RBXR01000001">
    <property type="protein sequence ID" value="RKT69054.1"/>
    <property type="molecule type" value="Genomic_DNA"/>
</dbReference>
<accession>A0A495X850</accession>
<evidence type="ECO:0000313" key="1">
    <source>
        <dbReference type="EMBL" id="RKT69054.1"/>
    </source>
</evidence>
<dbReference type="RefSeq" id="WP_121220501.1">
    <property type="nucleotide sequence ID" value="NZ_JBIUBA010000050.1"/>
</dbReference>
<dbReference type="Proteomes" id="UP000272729">
    <property type="component" value="Unassembled WGS sequence"/>
</dbReference>
<evidence type="ECO:0000313" key="2">
    <source>
        <dbReference type="Proteomes" id="UP000272729"/>
    </source>
</evidence>
<keyword evidence="2" id="KW-1185">Reference proteome</keyword>
<sequence length="191" mass="21573">MRLADSAHTEQPWRIHELTPDFRVEDVWALPTPGGPEDFGHLVRQMSQGEGRFSGPTRTLFTLRWKLGRLLGWDREDQGLGARVRTLRDRLPADLLTAPRPGFKAVPFSTVYQTDDEWAAELANRTVHTVMHISWVPDGSGGHRGQMAVLVKPNGRFGRAYMAAIRPLRHHVVDPALIRMIGRGWQQRSAA</sequence>
<dbReference type="InterPro" id="IPR021295">
    <property type="entry name" value="DUF2867"/>
</dbReference>
<dbReference type="Pfam" id="PF11066">
    <property type="entry name" value="DUF2867"/>
    <property type="match status" value="1"/>
</dbReference>
<reference evidence="1 2" key="1">
    <citation type="submission" date="2018-10" db="EMBL/GenBank/DDBJ databases">
        <title>Sequencing the genomes of 1000 actinobacteria strains.</title>
        <authorList>
            <person name="Klenk H.-P."/>
        </authorList>
    </citation>
    <scope>NUCLEOTIDE SEQUENCE [LARGE SCALE GENOMIC DNA]</scope>
    <source>
        <strain evidence="1 2">DSM 43911</strain>
    </source>
</reference>
<protein>
    <submittedName>
        <fullName evidence="1">Uncharacterized protein DUF2867</fullName>
    </submittedName>
</protein>
<proteinExistence type="predicted"/>